<evidence type="ECO:0000256" key="1">
    <source>
        <dbReference type="SAM" id="SignalP"/>
    </source>
</evidence>
<protein>
    <submittedName>
        <fullName evidence="2">Uncharacterized protein</fullName>
    </submittedName>
</protein>
<feature type="signal peptide" evidence="1">
    <location>
        <begin position="1"/>
        <end position="16"/>
    </location>
</feature>
<name>A0A175VQY8_9PEZI</name>
<evidence type="ECO:0000313" key="2">
    <source>
        <dbReference type="EMBL" id="KXX73460.1"/>
    </source>
</evidence>
<gene>
    <name evidence="2" type="ORF">MMYC01_210017</name>
</gene>
<dbReference type="VEuPathDB" id="FungiDB:MMYC01_210017"/>
<feature type="chain" id="PRO_5008043219" evidence="1">
    <location>
        <begin position="17"/>
        <end position="116"/>
    </location>
</feature>
<proteinExistence type="predicted"/>
<keyword evidence="1" id="KW-0732">Signal</keyword>
<evidence type="ECO:0000313" key="3">
    <source>
        <dbReference type="Proteomes" id="UP000078237"/>
    </source>
</evidence>
<dbReference type="Proteomes" id="UP000078237">
    <property type="component" value="Unassembled WGS sequence"/>
</dbReference>
<dbReference type="AlphaFoldDB" id="A0A175VQY8"/>
<reference evidence="2 3" key="1">
    <citation type="journal article" date="2016" name="Genome Announc.">
        <title>Genome Sequence of Madurella mycetomatis mm55, Isolated from a Human Mycetoma Case in Sudan.</title>
        <authorList>
            <person name="Smit S."/>
            <person name="Derks M.F."/>
            <person name="Bervoets S."/>
            <person name="Fahal A."/>
            <person name="van Leeuwen W."/>
            <person name="van Belkum A."/>
            <person name="van de Sande W.W."/>
        </authorList>
    </citation>
    <scope>NUCLEOTIDE SEQUENCE [LARGE SCALE GENOMIC DNA]</scope>
    <source>
        <strain evidence="3">mm55</strain>
    </source>
</reference>
<dbReference type="OrthoDB" id="2331623at2759"/>
<keyword evidence="3" id="KW-1185">Reference proteome</keyword>
<dbReference type="EMBL" id="LCTW02000471">
    <property type="protein sequence ID" value="KXX73460.1"/>
    <property type="molecule type" value="Genomic_DNA"/>
</dbReference>
<sequence length="116" mass="12797">MQLKLLLVGLVAVAAAMPSPATVDNAQGETESDISARADYRKWNASGGCKTDWGGRCLNKCKSEAKSKGYTCDKVASNIWKEECWLGWSGLAMQIRLYEFLKSWRETGLNIPRPPA</sequence>
<organism evidence="2 3">
    <name type="scientific">Madurella mycetomatis</name>
    <dbReference type="NCBI Taxonomy" id="100816"/>
    <lineage>
        <taxon>Eukaryota</taxon>
        <taxon>Fungi</taxon>
        <taxon>Dikarya</taxon>
        <taxon>Ascomycota</taxon>
        <taxon>Pezizomycotina</taxon>
        <taxon>Sordariomycetes</taxon>
        <taxon>Sordariomycetidae</taxon>
        <taxon>Sordariales</taxon>
        <taxon>Sordariales incertae sedis</taxon>
        <taxon>Madurella</taxon>
    </lineage>
</organism>
<accession>A0A175VQY8</accession>
<comment type="caution">
    <text evidence="2">The sequence shown here is derived from an EMBL/GenBank/DDBJ whole genome shotgun (WGS) entry which is preliminary data.</text>
</comment>